<evidence type="ECO:0000256" key="4">
    <source>
        <dbReference type="ARBA" id="ARBA00023127"/>
    </source>
</evidence>
<dbReference type="SMART" id="SM00385">
    <property type="entry name" value="CYCLIN"/>
    <property type="match status" value="1"/>
</dbReference>
<dbReference type="InterPro" id="IPR006671">
    <property type="entry name" value="Cyclin_N"/>
</dbReference>
<dbReference type="SMR" id="A0A498J3X3"/>
<comment type="caution">
    <text evidence="10">The sequence shown here is derived from an EMBL/GenBank/DDBJ whole genome shotgun (WGS) entry which is preliminary data.</text>
</comment>
<dbReference type="SMART" id="SM01332">
    <property type="entry name" value="Cyclin_C"/>
    <property type="match status" value="1"/>
</dbReference>
<keyword evidence="5" id="KW-0131">Cell cycle</keyword>
<dbReference type="InterPro" id="IPR004367">
    <property type="entry name" value="Cyclin_C-dom"/>
</dbReference>
<organism evidence="10 11">
    <name type="scientific">Malus domestica</name>
    <name type="common">Apple</name>
    <name type="synonym">Pyrus malus</name>
    <dbReference type="NCBI Taxonomy" id="3750"/>
    <lineage>
        <taxon>Eukaryota</taxon>
        <taxon>Viridiplantae</taxon>
        <taxon>Streptophyta</taxon>
        <taxon>Embryophyta</taxon>
        <taxon>Tracheophyta</taxon>
        <taxon>Spermatophyta</taxon>
        <taxon>Magnoliopsida</taxon>
        <taxon>eudicotyledons</taxon>
        <taxon>Gunneridae</taxon>
        <taxon>Pentapetalae</taxon>
        <taxon>rosids</taxon>
        <taxon>fabids</taxon>
        <taxon>Rosales</taxon>
        <taxon>Rosaceae</taxon>
        <taxon>Amygdaloideae</taxon>
        <taxon>Maleae</taxon>
        <taxon>Malus</taxon>
    </lineage>
</organism>
<dbReference type="Gene3D" id="1.10.472.10">
    <property type="entry name" value="Cyclin-like"/>
    <property type="match status" value="2"/>
</dbReference>
<dbReference type="InterPro" id="IPR013763">
    <property type="entry name" value="Cyclin-like_dom"/>
</dbReference>
<dbReference type="Pfam" id="PF00134">
    <property type="entry name" value="Cyclin_N"/>
    <property type="match status" value="1"/>
</dbReference>
<comment type="subunit">
    <text evidence="2">Interacts with the CDC2 protein kinase to form a serine/threonine kinase holoenzyme complex also known as maturation promoting factor (MPF). The cyclin subunit imparts substrate specificity to the complex.</text>
</comment>
<keyword evidence="11" id="KW-1185">Reference proteome</keyword>
<dbReference type="InterPro" id="IPR039361">
    <property type="entry name" value="Cyclin"/>
</dbReference>
<dbReference type="AlphaFoldDB" id="A0A498J3X3"/>
<dbReference type="EMBL" id="RDQH01000335">
    <property type="protein sequence ID" value="RXH89896.1"/>
    <property type="molecule type" value="Genomic_DNA"/>
</dbReference>
<evidence type="ECO:0000259" key="8">
    <source>
        <dbReference type="SMART" id="SM00385"/>
    </source>
</evidence>
<evidence type="ECO:0000256" key="5">
    <source>
        <dbReference type="ARBA" id="ARBA00023306"/>
    </source>
</evidence>
<evidence type="ECO:0000256" key="6">
    <source>
        <dbReference type="ARBA" id="ARBA00032263"/>
    </source>
</evidence>
<dbReference type="PANTHER" id="PTHR10177">
    <property type="entry name" value="CYCLINS"/>
    <property type="match status" value="1"/>
</dbReference>
<protein>
    <recommendedName>
        <fullName evidence="6">B-like cyclin</fullName>
    </recommendedName>
</protein>
<evidence type="ECO:0000256" key="7">
    <source>
        <dbReference type="RuleBase" id="RU000383"/>
    </source>
</evidence>
<evidence type="ECO:0000313" key="11">
    <source>
        <dbReference type="Proteomes" id="UP000290289"/>
    </source>
</evidence>
<keyword evidence="4 7" id="KW-0195">Cyclin</keyword>
<gene>
    <name evidence="10" type="ORF">DVH24_032253</name>
</gene>
<reference evidence="10 11" key="1">
    <citation type="submission" date="2018-10" db="EMBL/GenBank/DDBJ databases">
        <title>A high-quality apple genome assembly.</title>
        <authorList>
            <person name="Hu J."/>
        </authorList>
    </citation>
    <scope>NUCLEOTIDE SEQUENCE [LARGE SCALE GENOMIC DNA]</scope>
    <source>
        <strain evidence="11">cv. HFTH1</strain>
        <tissue evidence="10">Young leaf</tissue>
    </source>
</reference>
<evidence type="ECO:0000256" key="3">
    <source>
        <dbReference type="ARBA" id="ARBA00022618"/>
    </source>
</evidence>
<dbReference type="Proteomes" id="UP000290289">
    <property type="component" value="Chromosome 9"/>
</dbReference>
<dbReference type="STRING" id="3750.A0A498J3X3"/>
<dbReference type="Pfam" id="PF02984">
    <property type="entry name" value="Cyclin_C"/>
    <property type="match status" value="1"/>
</dbReference>
<name>A0A498J3X3_MALDO</name>
<feature type="domain" description="Cyclin-like" evidence="8">
    <location>
        <begin position="55"/>
        <end position="139"/>
    </location>
</feature>
<evidence type="ECO:0000256" key="2">
    <source>
        <dbReference type="ARBA" id="ARBA00011177"/>
    </source>
</evidence>
<dbReference type="InterPro" id="IPR036915">
    <property type="entry name" value="Cyclin-like_sf"/>
</dbReference>
<sequence>MDFDLENPLTISHDFQPETITSLFAIESDHMPSETYLQSLKARNFDISIRREAIGSISQLCCNSDDLLLYLAVNYLDRFLSCQGVLKPKPWLIKLLAMSCISLASKMKKSEFSLLDVQGDGGIIFDTQTIQRMELLILGALKWRMRSITPFSFMSFVISLFKLEDPPLLHALKARATQIIFKSQKDVELLVFKPSIIAASAVLSASDELLPMQFPCFKKALSNCSYVNKENMLQCYSAMQDIVVDGFDSVLERVCSSFVTPANVLDHTFSSSAESGKTTVTSISTLRLERDLKRRKNSEYCKDHRLQISHEHFQSHKRC</sequence>
<proteinExistence type="inferred from homology"/>
<dbReference type="FunFam" id="1.10.472.10:FF:000060">
    <property type="entry name" value="D6-type cyclin"/>
    <property type="match status" value="1"/>
</dbReference>
<accession>A0A498J3X3</accession>
<keyword evidence="3" id="KW-0132">Cell division</keyword>
<feature type="domain" description="Cyclin C-terminal" evidence="9">
    <location>
        <begin position="148"/>
        <end position="263"/>
    </location>
</feature>
<dbReference type="SUPFAM" id="SSF47954">
    <property type="entry name" value="Cyclin-like"/>
    <property type="match status" value="2"/>
</dbReference>
<comment type="similarity">
    <text evidence="1">Belongs to the cyclin family. Cyclin D subfamily.</text>
</comment>
<dbReference type="GO" id="GO:0051301">
    <property type="term" value="P:cell division"/>
    <property type="evidence" value="ECO:0007669"/>
    <property type="project" value="UniProtKB-KW"/>
</dbReference>
<evidence type="ECO:0000259" key="9">
    <source>
        <dbReference type="SMART" id="SM01332"/>
    </source>
</evidence>
<dbReference type="FunFam" id="1.10.472.10:FF:000040">
    <property type="entry name" value="D6-type cyclin"/>
    <property type="match status" value="1"/>
</dbReference>
<evidence type="ECO:0000313" key="10">
    <source>
        <dbReference type="EMBL" id="RXH89896.1"/>
    </source>
</evidence>
<dbReference type="CDD" id="cd20544">
    <property type="entry name" value="CYCLIN_AtCycD-like_rpt2"/>
    <property type="match status" value="1"/>
</dbReference>
<evidence type="ECO:0000256" key="1">
    <source>
        <dbReference type="ARBA" id="ARBA00009065"/>
    </source>
</evidence>